<dbReference type="Proteomes" id="UP001183607">
    <property type="component" value="Unassembled WGS sequence"/>
</dbReference>
<feature type="chain" id="PRO_5044858443" evidence="1">
    <location>
        <begin position="31"/>
        <end position="173"/>
    </location>
</feature>
<evidence type="ECO:0000313" key="3">
    <source>
        <dbReference type="EMBL" id="MDT0416772.1"/>
    </source>
</evidence>
<accession>A0ABD5E6D4</accession>
<reference evidence="4" key="1">
    <citation type="submission" date="2023-07" db="EMBL/GenBank/DDBJ databases">
        <title>30 novel species of actinomycetes from the DSMZ collection.</title>
        <authorList>
            <person name="Nouioui I."/>
        </authorList>
    </citation>
    <scope>NUCLEOTIDE SEQUENCE [LARGE SCALE GENOMIC DNA]</scope>
    <source>
        <strain evidence="4">DSM 41982</strain>
    </source>
</reference>
<dbReference type="RefSeq" id="WP_093853256.1">
    <property type="nucleotide sequence ID" value="NZ_JAVRER010000020.1"/>
</dbReference>
<keyword evidence="1" id="KW-0732">Signal</keyword>
<evidence type="ECO:0000259" key="2">
    <source>
        <dbReference type="Pfam" id="PF14016"/>
    </source>
</evidence>
<dbReference type="InterPro" id="IPR025326">
    <property type="entry name" value="DUF4232"/>
</dbReference>
<name>A0ABD5E6D4_9ACTN</name>
<dbReference type="EMBL" id="JAVRER010000020">
    <property type="protein sequence ID" value="MDT0416772.1"/>
    <property type="molecule type" value="Genomic_DNA"/>
</dbReference>
<dbReference type="Pfam" id="PF14016">
    <property type="entry name" value="DUF4232"/>
    <property type="match status" value="1"/>
</dbReference>
<organism evidence="3 4">
    <name type="scientific">Streptomyces evansiae</name>
    <dbReference type="NCBI Taxonomy" id="3075535"/>
    <lineage>
        <taxon>Bacteria</taxon>
        <taxon>Bacillati</taxon>
        <taxon>Actinomycetota</taxon>
        <taxon>Actinomycetes</taxon>
        <taxon>Kitasatosporales</taxon>
        <taxon>Streptomycetaceae</taxon>
        <taxon>Streptomyces</taxon>
    </lineage>
</organism>
<feature type="domain" description="DUF4232" evidence="2">
    <location>
        <begin position="54"/>
        <end position="138"/>
    </location>
</feature>
<comment type="caution">
    <text evidence="3">The sequence shown here is derived from an EMBL/GenBank/DDBJ whole genome shotgun (WGS) entry which is preliminary data.</text>
</comment>
<proteinExistence type="predicted"/>
<evidence type="ECO:0000313" key="4">
    <source>
        <dbReference type="Proteomes" id="UP001183607"/>
    </source>
</evidence>
<evidence type="ECO:0000256" key="1">
    <source>
        <dbReference type="SAM" id="SignalP"/>
    </source>
</evidence>
<protein>
    <submittedName>
        <fullName evidence="3">DUF4232 domain-containing protein</fullName>
    </submittedName>
</protein>
<sequence length="173" mass="17872">MGLMRLRRTAVALAVGVVASGLAAAVPASAAPGTGGHHGGPRPSACRPANHLAKITEAPHSAGHHHYRVTLTAPRGYASCTLAGSPVDVRFTRDGKDSGLRAGRYGKQGHKVVLKYGHPVHFDIQVPTDARQVRADEVGFTLRAPGGEIPGTSFADGKLRVARGTLVGPVRAG</sequence>
<feature type="signal peptide" evidence="1">
    <location>
        <begin position="1"/>
        <end position="30"/>
    </location>
</feature>
<gene>
    <name evidence="3" type="ORF">RM574_14875</name>
</gene>
<dbReference type="AlphaFoldDB" id="A0ABD5E6D4"/>